<dbReference type="CDD" id="cd11374">
    <property type="entry name" value="CE4_u10"/>
    <property type="match status" value="1"/>
</dbReference>
<dbReference type="GO" id="GO:0005975">
    <property type="term" value="P:carbohydrate metabolic process"/>
    <property type="evidence" value="ECO:0007669"/>
    <property type="project" value="InterPro"/>
</dbReference>
<protein>
    <recommendedName>
        <fullName evidence="3">DUF2334 domain-containing protein</fullName>
    </recommendedName>
</protein>
<evidence type="ECO:0000313" key="2">
    <source>
        <dbReference type="Proteomes" id="UP000255423"/>
    </source>
</evidence>
<organism evidence="1 2">
    <name type="scientific">Fibrobacter succinogenes</name>
    <name type="common">Bacteroides succinogenes</name>
    <dbReference type="NCBI Taxonomy" id="833"/>
    <lineage>
        <taxon>Bacteria</taxon>
        <taxon>Pseudomonadati</taxon>
        <taxon>Fibrobacterota</taxon>
        <taxon>Fibrobacteria</taxon>
        <taxon>Fibrobacterales</taxon>
        <taxon>Fibrobacteraceae</taxon>
        <taxon>Fibrobacter</taxon>
    </lineage>
</organism>
<dbReference type="Proteomes" id="UP000255423">
    <property type="component" value="Unassembled WGS sequence"/>
</dbReference>
<dbReference type="RefSeq" id="WP_109572342.1">
    <property type="nucleotide sequence ID" value="NZ_UHJL01000001.1"/>
</dbReference>
<proteinExistence type="predicted"/>
<accession>A0A380RXY0</accession>
<evidence type="ECO:0008006" key="3">
    <source>
        <dbReference type="Google" id="ProtNLM"/>
    </source>
</evidence>
<gene>
    <name evidence="1" type="ORF">SAMN05661053_1061</name>
</gene>
<reference evidence="1 2" key="1">
    <citation type="submission" date="2017-08" db="EMBL/GenBank/DDBJ databases">
        <authorList>
            <person name="de Groot N.N."/>
        </authorList>
    </citation>
    <scope>NUCLEOTIDE SEQUENCE [LARGE SCALE GENOMIC DNA]</scope>
    <source>
        <strain evidence="1 2">HM2</strain>
    </source>
</reference>
<dbReference type="AlphaFoldDB" id="A0A380RXY0"/>
<name>A0A380RXY0_FIBSU</name>
<dbReference type="InterPro" id="IPR018763">
    <property type="entry name" value="DUF2334"/>
</dbReference>
<dbReference type="Pfam" id="PF10096">
    <property type="entry name" value="DUF2334"/>
    <property type="match status" value="1"/>
</dbReference>
<dbReference type="InterPro" id="IPR011330">
    <property type="entry name" value="Glyco_hydro/deAcase_b/a-brl"/>
</dbReference>
<dbReference type="EMBL" id="UHJL01000001">
    <property type="protein sequence ID" value="SUQ19817.1"/>
    <property type="molecule type" value="Genomic_DNA"/>
</dbReference>
<evidence type="ECO:0000313" key="1">
    <source>
        <dbReference type="EMBL" id="SUQ19817.1"/>
    </source>
</evidence>
<sequence>MCKRFLLCFHDLSIWNYQKVTPILEELKELAGGPFSLLVIPDTENATDEAIENFRAALVKLKSEGFELALHGFKHKAEFSQGRSYAGLVGMNLTGGEAEFAGLSEYESSRLLQAALESWKKLFADENGNADAPVAFVPPTWFSNKFLLGQVRAEKMLYEDRFSLTTAEGVRYASPVASFAGIPKSTEKAAFLYAEGILKIPFGVPRIAVHPVDFPRLNDKIRDLIRLALGCKRRLTLYREL</sequence>
<dbReference type="SUPFAM" id="SSF88713">
    <property type="entry name" value="Glycoside hydrolase/deacetylase"/>
    <property type="match status" value="1"/>
</dbReference>
<dbReference type="Gene3D" id="3.20.20.370">
    <property type="entry name" value="Glycoside hydrolase/deacetylase"/>
    <property type="match status" value="1"/>
</dbReference>